<dbReference type="EMBL" id="CP097510">
    <property type="protein sequence ID" value="URE28870.1"/>
    <property type="molecule type" value="Genomic_DNA"/>
</dbReference>
<feature type="region of interest" description="Disordered" evidence="1">
    <location>
        <begin position="50"/>
        <end position="83"/>
    </location>
</feature>
<keyword evidence="3" id="KW-1185">Reference proteome</keyword>
<evidence type="ECO:0000313" key="3">
    <source>
        <dbReference type="Proteomes" id="UP001055439"/>
    </source>
</evidence>
<reference evidence="2" key="1">
    <citation type="submission" date="2022-05" db="EMBL/GenBank/DDBJ databases">
        <title>The Musa troglodytarum L. genome provides insights into the mechanism of non-climacteric behaviour and enrichment of carotenoids.</title>
        <authorList>
            <person name="Wang J."/>
        </authorList>
    </citation>
    <scope>NUCLEOTIDE SEQUENCE</scope>
    <source>
        <tissue evidence="2">Leaf</tissue>
    </source>
</reference>
<organism evidence="2 3">
    <name type="scientific">Musa troglodytarum</name>
    <name type="common">fe'i banana</name>
    <dbReference type="NCBI Taxonomy" id="320322"/>
    <lineage>
        <taxon>Eukaryota</taxon>
        <taxon>Viridiplantae</taxon>
        <taxon>Streptophyta</taxon>
        <taxon>Embryophyta</taxon>
        <taxon>Tracheophyta</taxon>
        <taxon>Spermatophyta</taxon>
        <taxon>Magnoliopsida</taxon>
        <taxon>Liliopsida</taxon>
        <taxon>Zingiberales</taxon>
        <taxon>Musaceae</taxon>
        <taxon>Musa</taxon>
    </lineage>
</organism>
<proteinExistence type="predicted"/>
<feature type="compositionally biased region" description="Polar residues" evidence="1">
    <location>
        <begin position="50"/>
        <end position="60"/>
    </location>
</feature>
<feature type="compositionally biased region" description="Basic and acidic residues" evidence="1">
    <location>
        <begin position="66"/>
        <end position="83"/>
    </location>
</feature>
<dbReference type="Proteomes" id="UP001055439">
    <property type="component" value="Chromosome 8"/>
</dbReference>
<protein>
    <submittedName>
        <fullName evidence="2">Uncharacterized protein</fullName>
    </submittedName>
</protein>
<sequence>MWSHYASFLRWYRKIYHLTSSSTSMFTGIKKGKRRKVQAAVLHAAQGLLSSRGRSPSNHAFASRRKQLETERERRLERYAEAA</sequence>
<evidence type="ECO:0000313" key="2">
    <source>
        <dbReference type="EMBL" id="URE28870.1"/>
    </source>
</evidence>
<evidence type="ECO:0000256" key="1">
    <source>
        <dbReference type="SAM" id="MobiDB-lite"/>
    </source>
</evidence>
<dbReference type="OrthoDB" id="3945418at2759"/>
<accession>A0A9E7H917</accession>
<name>A0A9E7H917_9LILI</name>
<dbReference type="AlphaFoldDB" id="A0A9E7H917"/>
<gene>
    <name evidence="2" type="ORF">MUK42_34230</name>
</gene>